<reference evidence="2" key="1">
    <citation type="submission" date="2022-12" db="EMBL/GenBank/DDBJ databases">
        <authorList>
            <person name="Webb A."/>
        </authorList>
    </citation>
    <scope>NUCLEOTIDE SEQUENCE</scope>
    <source>
        <strain evidence="2">Pd1</strain>
    </source>
</reference>
<evidence type="ECO:0000313" key="3">
    <source>
        <dbReference type="Proteomes" id="UP001162029"/>
    </source>
</evidence>
<sequence>MFSAAQVVTNVPLLEPSLPVFSTREARFRKAHDANTLIFNIPTRSSLLLPLLRPVCRTYRQQDTQCLHLLQTVALVPSCKCNKLLAIVTQALKMSIFPQTKSRLEKKLRTLITKLQEQSDKDQEGDTRPLLALQLKEAVAELLRCWIADPVEGFVLRKEHVINGMRLDDLVTTPAGSGYLRGYRREDGFCTVLYPWGQGFVQVNDVKKVQQTLGKHLKKRTYNEYVAFEHQQLYKQIEELLDNLPSPTPKERGLVKKEASVAAEDKREDDMKESKELVKSLKDEHVDTTVLRKDLGFLKRVQALANKAKELRHSHIRQKPEQKLLRMDKDHELSPPADQEGFGTSIQSPAHIVEQQQQEQEEQEQEELEQEEQEQELTKKEKGTAVDEKAETGSEKK</sequence>
<evidence type="ECO:0000256" key="1">
    <source>
        <dbReference type="SAM" id="MobiDB-lite"/>
    </source>
</evidence>
<accession>A0AAV0TWC8</accession>
<feature type="compositionally biased region" description="Acidic residues" evidence="1">
    <location>
        <begin position="359"/>
        <end position="375"/>
    </location>
</feature>
<dbReference type="Proteomes" id="UP001162029">
    <property type="component" value="Unassembled WGS sequence"/>
</dbReference>
<proteinExistence type="predicted"/>
<feature type="region of interest" description="Disordered" evidence="1">
    <location>
        <begin position="245"/>
        <end position="273"/>
    </location>
</feature>
<protein>
    <submittedName>
        <fullName evidence="2">Uncharacterized protein</fullName>
    </submittedName>
</protein>
<dbReference type="AlphaFoldDB" id="A0AAV0TWC8"/>
<organism evidence="2 3">
    <name type="scientific">Peronospora destructor</name>
    <dbReference type="NCBI Taxonomy" id="86335"/>
    <lineage>
        <taxon>Eukaryota</taxon>
        <taxon>Sar</taxon>
        <taxon>Stramenopiles</taxon>
        <taxon>Oomycota</taxon>
        <taxon>Peronosporomycetes</taxon>
        <taxon>Peronosporales</taxon>
        <taxon>Peronosporaceae</taxon>
        <taxon>Peronospora</taxon>
    </lineage>
</organism>
<feature type="compositionally biased region" description="Basic and acidic residues" evidence="1">
    <location>
        <begin position="376"/>
        <end position="397"/>
    </location>
</feature>
<evidence type="ECO:0000313" key="2">
    <source>
        <dbReference type="EMBL" id="CAI5726813.1"/>
    </source>
</evidence>
<feature type="compositionally biased region" description="Basic and acidic residues" evidence="1">
    <location>
        <begin position="249"/>
        <end position="273"/>
    </location>
</feature>
<name>A0AAV0TWC8_9STRA</name>
<comment type="caution">
    <text evidence="2">The sequence shown here is derived from an EMBL/GenBank/DDBJ whole genome shotgun (WGS) entry which is preliminary data.</text>
</comment>
<keyword evidence="3" id="KW-1185">Reference proteome</keyword>
<dbReference type="EMBL" id="CANTFM010000635">
    <property type="protein sequence ID" value="CAI5726813.1"/>
    <property type="molecule type" value="Genomic_DNA"/>
</dbReference>
<gene>
    <name evidence="2" type="ORF">PDE001_LOCUS3669</name>
</gene>
<feature type="region of interest" description="Disordered" evidence="1">
    <location>
        <begin position="332"/>
        <end position="397"/>
    </location>
</feature>